<sequence length="283" mass="33744">MLNQFLRFNGNYVRCLAAYRSQSINQRLIYLTSIREGKNYDKAIKLNPIDTEYRFDDDRFLPGPFYANEPYIKPTDDEIVELNSMKMPSDVHSDLLIKVDPNQEPFREVFEGNEDSDRFTTVKRVEDQSKWQWVERLMPKQSLGPLREGSQLIPAINSNHSGSYYVGRTRSRLYPIYKDHVVINRDHSKYWRNRWDHLFNKYNTHILDKLDDIRWENNEKTIVITKVLKVRGNIWDFEKEAREYLKCGNEEIILTAVNELRAEVQFVGDHVEKLVEFFKNKNL</sequence>
<evidence type="ECO:0000313" key="2">
    <source>
        <dbReference type="EMBL" id="KPM05695.1"/>
    </source>
</evidence>
<dbReference type="EMBL" id="WVUK01000054">
    <property type="protein sequence ID" value="KAF7494090.1"/>
    <property type="molecule type" value="Genomic_DNA"/>
</dbReference>
<reference evidence="4" key="2">
    <citation type="journal article" date="2020" name="PLoS Negl. Trop. Dis.">
        <title>High-quality nuclear genome for Sarcoptes scabiei-A critical resource for a neglected parasite.</title>
        <authorList>
            <person name="Korhonen P.K."/>
            <person name="Gasser R.B."/>
            <person name="Ma G."/>
            <person name="Wang T."/>
            <person name="Stroehlein A.J."/>
            <person name="Young N.D."/>
            <person name="Ang C.S."/>
            <person name="Fernando D.D."/>
            <person name="Lu H.C."/>
            <person name="Taylor S."/>
            <person name="Reynolds S.L."/>
            <person name="Mofiz E."/>
            <person name="Najaraj S.H."/>
            <person name="Gowda H."/>
            <person name="Madugundu A."/>
            <person name="Renuse S."/>
            <person name="Holt D."/>
            <person name="Pandey A."/>
            <person name="Papenfuss A.T."/>
            <person name="Fischer K."/>
        </authorList>
    </citation>
    <scope>NUCLEOTIDE SEQUENCE [LARGE SCALE GENOMIC DNA]</scope>
</reference>
<evidence type="ECO:0000313" key="1">
    <source>
        <dbReference type="EMBL" id="KAF7494090.1"/>
    </source>
</evidence>
<reference evidence="2 5" key="1">
    <citation type="journal article" date="2015" name="Parasit. Vectors">
        <title>Draft genome of the scabies mite.</title>
        <authorList>
            <person name="Rider S.D.Jr."/>
            <person name="Morgan M.S."/>
            <person name="Arlian L.G."/>
        </authorList>
    </citation>
    <scope>NUCLEOTIDE SEQUENCE [LARGE SCALE GENOMIC DNA]</scope>
    <source>
        <strain evidence="2">Arlian Lab</strain>
    </source>
</reference>
<dbReference type="Gene3D" id="3.30.780.10">
    <property type="entry name" value="SUI1-like domain"/>
    <property type="match status" value="1"/>
</dbReference>
<accession>A0A132A4Y5</accession>
<keyword evidence="2" id="KW-0687">Ribonucleoprotein</keyword>
<dbReference type="OrthoDB" id="19439at2759"/>
<dbReference type="Proteomes" id="UP000070412">
    <property type="component" value="Unassembled WGS sequence"/>
</dbReference>
<keyword evidence="2" id="KW-0689">Ribosomal protein</keyword>
<gene>
    <name evidence="2" type="ORF">QR98_0041640</name>
    <name evidence="1" type="ORF">SSS_479</name>
</gene>
<reference evidence="3" key="4">
    <citation type="submission" date="2022-06" db="UniProtKB">
        <authorList>
            <consortium name="EnsemblMetazoa"/>
        </authorList>
    </citation>
    <scope>IDENTIFICATION</scope>
</reference>
<dbReference type="Proteomes" id="UP000616769">
    <property type="component" value="Unassembled WGS sequence"/>
</dbReference>
<dbReference type="EnsemblMetazoa" id="SSS_479s_mrna">
    <property type="protein sequence ID" value="KAF7494090.1"/>
    <property type="gene ID" value="SSS_479"/>
</dbReference>
<organism evidence="2 5">
    <name type="scientific">Sarcoptes scabiei</name>
    <name type="common">Itch mite</name>
    <name type="synonym">Acarus scabiei</name>
    <dbReference type="NCBI Taxonomy" id="52283"/>
    <lineage>
        <taxon>Eukaryota</taxon>
        <taxon>Metazoa</taxon>
        <taxon>Ecdysozoa</taxon>
        <taxon>Arthropoda</taxon>
        <taxon>Chelicerata</taxon>
        <taxon>Arachnida</taxon>
        <taxon>Acari</taxon>
        <taxon>Acariformes</taxon>
        <taxon>Sarcoptiformes</taxon>
        <taxon>Astigmata</taxon>
        <taxon>Psoroptidia</taxon>
        <taxon>Sarcoptoidea</taxon>
        <taxon>Sarcoptidae</taxon>
        <taxon>Sarcoptinae</taxon>
        <taxon>Sarcoptes</taxon>
    </lineage>
</organism>
<dbReference type="VEuPathDB" id="VectorBase:SSCA005748"/>
<protein>
    <submittedName>
        <fullName evidence="2 3">Mitochondrial ribosomal protein L49-like protein</fullName>
    </submittedName>
</protein>
<dbReference type="GO" id="GO:0005840">
    <property type="term" value="C:ribosome"/>
    <property type="evidence" value="ECO:0007669"/>
    <property type="project" value="UniProtKB-KW"/>
</dbReference>
<dbReference type="EMBL" id="JXLN01010423">
    <property type="protein sequence ID" value="KPM05695.1"/>
    <property type="molecule type" value="Genomic_DNA"/>
</dbReference>
<name>A0A132A4Y5_SARSC</name>
<reference evidence="1" key="3">
    <citation type="submission" date="2020-01" db="EMBL/GenBank/DDBJ databases">
        <authorList>
            <person name="Korhonen P.K.K."/>
            <person name="Guangxu M.G."/>
            <person name="Wang T.W."/>
            <person name="Stroehlein A.J.S."/>
            <person name="Young N.D."/>
            <person name="Ang C.-S.A."/>
            <person name="Fernando D.W.F."/>
            <person name="Lu H.L."/>
            <person name="Taylor S.T."/>
            <person name="Ehtesham M.E.M."/>
            <person name="Najaraj S.H.N."/>
            <person name="Harsha G.H.G."/>
            <person name="Madugundu A.M."/>
            <person name="Renuse S.R."/>
            <person name="Holt D.H."/>
            <person name="Pandey A.P."/>
            <person name="Papenfuss A.P."/>
            <person name="Gasser R.B.G."/>
            <person name="Fischer K.F."/>
        </authorList>
    </citation>
    <scope>NUCLEOTIDE SEQUENCE</scope>
    <source>
        <strain evidence="1">SSS_KF_BRIS2020</strain>
    </source>
</reference>
<evidence type="ECO:0000313" key="3">
    <source>
        <dbReference type="EnsemblMetazoa" id="KAF7494090.1"/>
    </source>
</evidence>
<proteinExistence type="predicted"/>
<evidence type="ECO:0000313" key="5">
    <source>
        <dbReference type="Proteomes" id="UP000616769"/>
    </source>
</evidence>
<evidence type="ECO:0000313" key="4">
    <source>
        <dbReference type="Proteomes" id="UP000070412"/>
    </source>
</evidence>
<dbReference type="OMA" id="YWRNRWD"/>
<keyword evidence="4" id="KW-1185">Reference proteome</keyword>
<dbReference type="AlphaFoldDB" id="A0A132A4Y5"/>